<dbReference type="SMART" id="SM00268">
    <property type="entry name" value="ACTIN"/>
    <property type="match status" value="1"/>
</dbReference>
<evidence type="ECO:0000256" key="3">
    <source>
        <dbReference type="ARBA" id="ARBA00022853"/>
    </source>
</evidence>
<dbReference type="AlphaFoldDB" id="A0A9P8PL83"/>
<evidence type="ECO:0000256" key="6">
    <source>
        <dbReference type="ARBA" id="ARBA00023163"/>
    </source>
</evidence>
<feature type="compositionally biased region" description="Basic and acidic residues" evidence="15">
    <location>
        <begin position="345"/>
        <end position="356"/>
    </location>
</feature>
<dbReference type="Gene3D" id="3.90.640.10">
    <property type="entry name" value="Actin, Chain A, domain 4"/>
    <property type="match status" value="1"/>
</dbReference>
<keyword evidence="5" id="KW-0010">Activator</keyword>
<gene>
    <name evidence="16" type="ORF">OGATHE_001892</name>
</gene>
<dbReference type="Gene3D" id="3.30.420.40">
    <property type="match status" value="3"/>
</dbReference>
<keyword evidence="17" id="KW-1185">Reference proteome</keyword>
<dbReference type="PANTHER" id="PTHR11937">
    <property type="entry name" value="ACTIN"/>
    <property type="match status" value="1"/>
</dbReference>
<keyword evidence="6" id="KW-0804">Transcription</keyword>
<evidence type="ECO:0000256" key="7">
    <source>
        <dbReference type="ARBA" id="ARBA00023204"/>
    </source>
</evidence>
<comment type="function">
    <text evidence="13">Chromatin interaction component of the NuA4 histone acetyltransferase complex which is involved in transcriptional activation of selected genes principally by acetylation of nucleosomal histone H4 and H2A. The NuA4 complex is also involved in DNA repair. Is required for NuA4 complex integrity. Component of the SWR1 complex which mediates the ATP-dependent exchange of histone H2A for the H2A variant HZT1 leading to transcriptional regulation of selected genes by chromatin remodeling. Component of the INO80 complex which remodels chromatin by shifting nucleosomes and is involved in DNA repair.</text>
</comment>
<dbReference type="SUPFAM" id="SSF53067">
    <property type="entry name" value="Actin-like ATPase domain"/>
    <property type="match status" value="2"/>
</dbReference>
<dbReference type="EMBL" id="JAEUBD010000526">
    <property type="protein sequence ID" value="KAH3673912.1"/>
    <property type="molecule type" value="Genomic_DNA"/>
</dbReference>
<evidence type="ECO:0000256" key="15">
    <source>
        <dbReference type="SAM" id="MobiDB-lite"/>
    </source>
</evidence>
<dbReference type="GO" id="GO:0006281">
    <property type="term" value="P:DNA repair"/>
    <property type="evidence" value="ECO:0007669"/>
    <property type="project" value="UniProtKB-KW"/>
</dbReference>
<reference evidence="16" key="2">
    <citation type="submission" date="2021-01" db="EMBL/GenBank/DDBJ databases">
        <authorList>
            <person name="Schikora-Tamarit M.A."/>
        </authorList>
    </citation>
    <scope>NUCLEOTIDE SEQUENCE</scope>
    <source>
        <strain evidence="16">NCAIM Y.01608</strain>
    </source>
</reference>
<keyword evidence="7" id="KW-0234">DNA repair</keyword>
<keyword evidence="2" id="KW-0227">DNA damage</keyword>
<evidence type="ECO:0000256" key="10">
    <source>
        <dbReference type="ARBA" id="ARBA00038661"/>
    </source>
</evidence>
<evidence type="ECO:0000256" key="2">
    <source>
        <dbReference type="ARBA" id="ARBA00022763"/>
    </source>
</evidence>
<comment type="subcellular location">
    <subcellularLocation>
        <location evidence="1">Nucleus</location>
    </subcellularLocation>
</comment>
<comment type="subunit">
    <text evidence="10">Component of the NuA4 histone acetyltransferase complex, of the INO80 chromatin remodeling complex, and of the SWR1 chromatin remodeling complex.</text>
</comment>
<evidence type="ECO:0000256" key="1">
    <source>
        <dbReference type="ARBA" id="ARBA00004123"/>
    </source>
</evidence>
<comment type="similarity">
    <text evidence="9">Belongs to the actin family. ARP4 subfamily.</text>
</comment>
<reference evidence="16" key="1">
    <citation type="journal article" date="2021" name="Open Biol.">
        <title>Shared evolutionary footprints suggest mitochondrial oxidative damage underlies multiple complex I losses in fungi.</title>
        <authorList>
            <person name="Schikora-Tamarit M.A."/>
            <person name="Marcet-Houben M."/>
            <person name="Nosek J."/>
            <person name="Gabaldon T."/>
        </authorList>
    </citation>
    <scope>NUCLEOTIDE SEQUENCE</scope>
    <source>
        <strain evidence="16">NCAIM Y.01608</strain>
    </source>
</reference>
<comment type="caution">
    <text evidence="16">The sequence shown here is derived from an EMBL/GenBank/DDBJ whole genome shotgun (WGS) entry which is preliminary data.</text>
</comment>
<dbReference type="Proteomes" id="UP000788993">
    <property type="component" value="Unassembled WGS sequence"/>
</dbReference>
<evidence type="ECO:0000256" key="11">
    <source>
        <dbReference type="ARBA" id="ARBA00041020"/>
    </source>
</evidence>
<evidence type="ECO:0000256" key="12">
    <source>
        <dbReference type="ARBA" id="ARBA00042445"/>
    </source>
</evidence>
<name>A0A9P8PL83_9ASCO</name>
<dbReference type="InterPro" id="IPR043129">
    <property type="entry name" value="ATPase_NBD"/>
</dbReference>
<dbReference type="InterPro" id="IPR004000">
    <property type="entry name" value="Actin"/>
</dbReference>
<organism evidence="16 17">
    <name type="scientific">Ogataea polymorpha</name>
    <dbReference type="NCBI Taxonomy" id="460523"/>
    <lineage>
        <taxon>Eukaryota</taxon>
        <taxon>Fungi</taxon>
        <taxon>Dikarya</taxon>
        <taxon>Ascomycota</taxon>
        <taxon>Saccharomycotina</taxon>
        <taxon>Pichiomycetes</taxon>
        <taxon>Pichiales</taxon>
        <taxon>Pichiaceae</taxon>
        <taxon>Ogataea</taxon>
    </lineage>
</organism>
<keyword evidence="8" id="KW-0539">Nucleus</keyword>
<dbReference type="GO" id="GO:0005634">
    <property type="term" value="C:nucleus"/>
    <property type="evidence" value="ECO:0007669"/>
    <property type="project" value="UniProtKB-SubCell"/>
</dbReference>
<keyword evidence="4" id="KW-0805">Transcription regulation</keyword>
<evidence type="ECO:0000256" key="14">
    <source>
        <dbReference type="ARBA" id="ARBA00077253"/>
    </source>
</evidence>
<dbReference type="FunFam" id="3.30.420.40:FF:000203">
    <property type="entry name" value="Actin-related protein 4"/>
    <property type="match status" value="1"/>
</dbReference>
<evidence type="ECO:0000256" key="13">
    <source>
        <dbReference type="ARBA" id="ARBA00053941"/>
    </source>
</evidence>
<protein>
    <recommendedName>
        <fullName evidence="11">Actin-related protein 4</fullName>
    </recommendedName>
    <alternativeName>
        <fullName evidence="12 14">Actin-like protein ARP4</fullName>
    </alternativeName>
</protein>
<evidence type="ECO:0000256" key="9">
    <source>
        <dbReference type="ARBA" id="ARBA00038320"/>
    </source>
</evidence>
<evidence type="ECO:0000313" key="17">
    <source>
        <dbReference type="Proteomes" id="UP000788993"/>
    </source>
</evidence>
<evidence type="ECO:0000256" key="4">
    <source>
        <dbReference type="ARBA" id="ARBA00023015"/>
    </source>
</evidence>
<proteinExistence type="inferred from homology"/>
<evidence type="ECO:0000313" key="16">
    <source>
        <dbReference type="EMBL" id="KAH3673912.1"/>
    </source>
</evidence>
<sequence>MTAAPQVYGADEINAIVIDPGSYQTKIGYAGYDSPSMVLPSYYGLVDTDGNKRRIFDETLLLLPQKSLEIKHIVENNAVVDWEGFEAQLGYMFEKLDIDPTQQPVLLTESTMSSYESKVNALKLFLEKHKFPAFYLVKQPTTVSFAHGRPNCLVVDVGHDLVTVTPIVDGLCLKNQVMGTRYAGAFLNQQFEQFLQDKKIALRPHYMIKSKKIVHWESETTTAQFEERKYDFEVSGSFLEYSKLRILQEMKETLLNCMDDDSEETQEAKEADDEVRWFELPDGISVPFSKKDRTILSNSLFSPLETLSKPVKGWETPEDGNIVKHLGNANEASSKEYVPMRRAKKPEDEDKDKPEEDSAEAQKGFGLLKLVQTVLDRLDIDLKPQLANNIVLVGSTSLVPGLSAKLHSELSLANPSLKIRIHASGNTIERRYASWVGGSILSSLGTFHQLWVSKGELDAVGAERLIVNRFR</sequence>
<dbReference type="Pfam" id="PF00022">
    <property type="entry name" value="Actin"/>
    <property type="match status" value="1"/>
</dbReference>
<feature type="region of interest" description="Disordered" evidence="15">
    <location>
        <begin position="318"/>
        <end position="360"/>
    </location>
</feature>
<accession>A0A9P8PL83</accession>
<dbReference type="GO" id="GO:0006325">
    <property type="term" value="P:chromatin organization"/>
    <property type="evidence" value="ECO:0007669"/>
    <property type="project" value="UniProtKB-KW"/>
</dbReference>
<evidence type="ECO:0000256" key="5">
    <source>
        <dbReference type="ARBA" id="ARBA00023159"/>
    </source>
</evidence>
<keyword evidence="3" id="KW-0156">Chromatin regulator</keyword>
<evidence type="ECO:0000256" key="8">
    <source>
        <dbReference type="ARBA" id="ARBA00023242"/>
    </source>
</evidence>